<evidence type="ECO:0000259" key="8">
    <source>
        <dbReference type="PROSITE" id="PS51981"/>
    </source>
</evidence>
<gene>
    <name evidence="9" type="ORF">DEBURN_LOCUS11778</name>
</gene>
<evidence type="ECO:0000313" key="10">
    <source>
        <dbReference type="Proteomes" id="UP000789706"/>
    </source>
</evidence>
<dbReference type="GO" id="GO:0005737">
    <property type="term" value="C:cytoplasm"/>
    <property type="evidence" value="ECO:0007669"/>
    <property type="project" value="UniProtKB-SubCell"/>
</dbReference>
<feature type="non-terminal residue" evidence="9">
    <location>
        <position position="1"/>
    </location>
</feature>
<evidence type="ECO:0000256" key="4">
    <source>
        <dbReference type="ARBA" id="ARBA00022771"/>
    </source>
</evidence>
<dbReference type="AlphaFoldDB" id="A0A9N9HBM1"/>
<comment type="subcellular location">
    <subcellularLocation>
        <location evidence="1">Cytoplasm</location>
    </subcellularLocation>
</comment>
<feature type="non-terminal residue" evidence="9">
    <location>
        <position position="209"/>
    </location>
</feature>
<dbReference type="GO" id="GO:0002376">
    <property type="term" value="P:immune system process"/>
    <property type="evidence" value="ECO:0007669"/>
    <property type="project" value="UniProtKB-KW"/>
</dbReference>
<proteinExistence type="predicted"/>
<evidence type="ECO:0000256" key="5">
    <source>
        <dbReference type="ARBA" id="ARBA00022833"/>
    </source>
</evidence>
<dbReference type="GO" id="GO:0008270">
    <property type="term" value="F:zinc ion binding"/>
    <property type="evidence" value="ECO:0007669"/>
    <property type="project" value="UniProtKB-KW"/>
</dbReference>
<keyword evidence="10" id="KW-1185">Reference proteome</keyword>
<accession>A0A9N9HBM1</accession>
<feature type="coiled-coil region" evidence="7">
    <location>
        <begin position="141"/>
        <end position="168"/>
    </location>
</feature>
<evidence type="ECO:0000313" key="9">
    <source>
        <dbReference type="EMBL" id="CAG8661655.1"/>
    </source>
</evidence>
<comment type="caution">
    <text evidence="9">The sequence shown here is derived from an EMBL/GenBank/DDBJ whole genome shotgun (WGS) entry which is preliminary data.</text>
</comment>
<keyword evidence="6" id="KW-0391">Immunity</keyword>
<keyword evidence="5" id="KW-0862">Zinc</keyword>
<evidence type="ECO:0000256" key="1">
    <source>
        <dbReference type="ARBA" id="ARBA00004496"/>
    </source>
</evidence>
<keyword evidence="2" id="KW-0963">Cytoplasm</keyword>
<dbReference type="Pfam" id="PF20173">
    <property type="entry name" value="ZnF_RZ-type"/>
    <property type="match status" value="1"/>
</dbReference>
<dbReference type="PROSITE" id="PS51981">
    <property type="entry name" value="ZF_RZ"/>
    <property type="match status" value="1"/>
</dbReference>
<evidence type="ECO:0000256" key="2">
    <source>
        <dbReference type="ARBA" id="ARBA00022490"/>
    </source>
</evidence>
<sequence length="209" mass="24177">KIYLAAFSELINIQKAMFHEVSKIIPELPTRHISDTQIHLPYKGYWMDFANFLIDSLHSHIEHMIQISKESQYNRDFVISSLELAEFTCRAQRFKLRNLSPTGLNPIQQSEIKNKCSEVKINCLHIQNVKLPSMVGVDYFREQCIKRLKTISHEIEELRNAADNAGKLSYEEKLQIHQAMRQEFLGSGHWYQCPNGHPYTIGDCGGADQ</sequence>
<evidence type="ECO:0000256" key="3">
    <source>
        <dbReference type="ARBA" id="ARBA00022723"/>
    </source>
</evidence>
<dbReference type="InterPro" id="IPR046439">
    <property type="entry name" value="ZF_RZ_dom"/>
</dbReference>
<protein>
    <submittedName>
        <fullName evidence="9">9643_t:CDS:1</fullName>
    </submittedName>
</protein>
<evidence type="ECO:0000256" key="6">
    <source>
        <dbReference type="ARBA" id="ARBA00022859"/>
    </source>
</evidence>
<evidence type="ECO:0000256" key="7">
    <source>
        <dbReference type="SAM" id="Coils"/>
    </source>
</evidence>
<name>A0A9N9HBM1_9GLOM</name>
<dbReference type="OrthoDB" id="2423195at2759"/>
<keyword evidence="4" id="KW-0863">Zinc-finger</keyword>
<dbReference type="EMBL" id="CAJVPK010008564">
    <property type="protein sequence ID" value="CAG8661655.1"/>
    <property type="molecule type" value="Genomic_DNA"/>
</dbReference>
<dbReference type="Proteomes" id="UP000789706">
    <property type="component" value="Unassembled WGS sequence"/>
</dbReference>
<reference evidence="9" key="1">
    <citation type="submission" date="2021-06" db="EMBL/GenBank/DDBJ databases">
        <authorList>
            <person name="Kallberg Y."/>
            <person name="Tangrot J."/>
            <person name="Rosling A."/>
        </authorList>
    </citation>
    <scope>NUCLEOTIDE SEQUENCE</scope>
    <source>
        <strain evidence="9">AZ414A</strain>
    </source>
</reference>
<keyword evidence="3" id="KW-0479">Metal-binding</keyword>
<feature type="domain" description="RZ-type" evidence="8">
    <location>
        <begin position="168"/>
        <end position="209"/>
    </location>
</feature>
<organism evidence="9 10">
    <name type="scientific">Diversispora eburnea</name>
    <dbReference type="NCBI Taxonomy" id="1213867"/>
    <lineage>
        <taxon>Eukaryota</taxon>
        <taxon>Fungi</taxon>
        <taxon>Fungi incertae sedis</taxon>
        <taxon>Mucoromycota</taxon>
        <taxon>Glomeromycotina</taxon>
        <taxon>Glomeromycetes</taxon>
        <taxon>Diversisporales</taxon>
        <taxon>Diversisporaceae</taxon>
        <taxon>Diversispora</taxon>
    </lineage>
</organism>
<keyword evidence="7" id="KW-0175">Coiled coil</keyword>